<evidence type="ECO:0000313" key="2">
    <source>
        <dbReference type="EMBL" id="REA81031.1"/>
    </source>
</evidence>
<protein>
    <submittedName>
        <fullName evidence="1">Uncharacterized protein</fullName>
    </submittedName>
</protein>
<evidence type="ECO:0000313" key="4">
    <source>
        <dbReference type="Proteomes" id="UP000256409"/>
    </source>
</evidence>
<dbReference type="RefSeq" id="WP_110178557.1">
    <property type="nucleotide sequence ID" value="NZ_BAAFHQ010000006.1"/>
</dbReference>
<accession>A0A317YTS7</accession>
<dbReference type="Proteomes" id="UP000256409">
    <property type="component" value="Unassembled WGS sequence"/>
</dbReference>
<proteinExistence type="predicted"/>
<reference evidence="4" key="3">
    <citation type="journal article" date="2018" name="Vet. Microbiol.">
        <title>Molecular epidemiology of methicillin-resistant staphylococci amongst veterinary personnel, personnel-owned pets, patients and the hospital environment of two companion animal veterinary hospitals.</title>
        <authorList>
            <person name="Worthing K.A."/>
            <person name="Brown J."/>
            <person name="Gerber L."/>
            <person name="Abraham S."/>
            <person name="Trott D."/>
            <person name="Norris J.M."/>
        </authorList>
    </citation>
    <scope>NUCLEOTIDE SEQUENCE [LARGE SCALE GENOMIC DNA]</scope>
    <source>
        <strain evidence="4">ST496-2</strain>
    </source>
</reference>
<reference evidence="1 3" key="1">
    <citation type="journal article" date="2018" name="Vet. Microbiol.">
        <title>Clonal diversity and geographic distribution of methicillin-resistant Staphylococcus pseudintermedius from Australian animals: Discovery of novel sequence types.</title>
        <authorList>
            <person name="Worthing K.A."/>
            <person name="Abraham S."/>
            <person name="Coombs G.W."/>
            <person name="Pang S."/>
            <person name="Saputra S."/>
            <person name="Jordan D."/>
            <person name="Trott D.J."/>
            <person name="Norris J.M."/>
        </authorList>
    </citation>
    <scope>NUCLEOTIDE SEQUENCE [LARGE SCALE GENOMIC DNA]</scope>
    <source>
        <strain evidence="1 3">ST525 1</strain>
    </source>
</reference>
<dbReference type="OrthoDB" id="2401758at2"/>
<comment type="caution">
    <text evidence="1">The sequence shown here is derived from an EMBL/GenBank/DDBJ whole genome shotgun (WGS) entry which is preliminary data.</text>
</comment>
<evidence type="ECO:0000313" key="1">
    <source>
        <dbReference type="EMBL" id="PWZ75890.1"/>
    </source>
</evidence>
<gene>
    <name evidence="1" type="ORF">DD902_04305</name>
    <name evidence="2" type="ORF">DV961_08380</name>
</gene>
<evidence type="ECO:0000313" key="3">
    <source>
        <dbReference type="Proteomes" id="UP000246800"/>
    </source>
</evidence>
<name>A0A317YTS7_STAPS</name>
<dbReference type="Proteomes" id="UP000246800">
    <property type="component" value="Unassembled WGS sequence"/>
</dbReference>
<reference evidence="2" key="2">
    <citation type="journal article" date="2018" name="Vet. Microbiol.">
        <title>Methicillin-resistant staphylococci amongst veterinary personnel, personnel-owned pets, patients and the hospital environment of two small animal veterinary hospitals.</title>
        <authorList>
            <person name="Worthing K.A."/>
            <person name="Brown J."/>
            <person name="Gerber L."/>
            <person name="Abraham S."/>
            <person name="Trott D."/>
            <person name="Norris J.M."/>
        </authorList>
    </citation>
    <scope>NUCLEOTIDE SEQUENCE</scope>
    <source>
        <strain evidence="2">ST496-2</strain>
    </source>
</reference>
<dbReference type="AlphaFoldDB" id="A0A317YTS7"/>
<dbReference type="EMBL" id="QEIT01000021">
    <property type="protein sequence ID" value="PWZ75890.1"/>
    <property type="molecule type" value="Genomic_DNA"/>
</dbReference>
<organism evidence="1 3">
    <name type="scientific">Staphylococcus pseudintermedius</name>
    <dbReference type="NCBI Taxonomy" id="283734"/>
    <lineage>
        <taxon>Bacteria</taxon>
        <taxon>Bacillati</taxon>
        <taxon>Bacillota</taxon>
        <taxon>Bacilli</taxon>
        <taxon>Bacillales</taxon>
        <taxon>Staphylococcaceae</taxon>
        <taxon>Staphylococcus</taxon>
        <taxon>Staphylococcus intermedius group</taxon>
    </lineage>
</organism>
<dbReference type="EMBL" id="QQPC01000054">
    <property type="protein sequence ID" value="REA81031.1"/>
    <property type="molecule type" value="Genomic_DNA"/>
</dbReference>
<sequence length="97" mass="11314">MGGREQVLNTPTVDLLGYLLIYFNEEEEKAKIQRQELYINHVSRSLSNPQTKEQAKAAQKFLKQLSADESTNQNTQVLTRKDLNWDDFDKIKRIENS</sequence>